<dbReference type="SMART" id="SM00047">
    <property type="entry name" value="LYZ2"/>
    <property type="match status" value="1"/>
</dbReference>
<dbReference type="InterPro" id="IPR002901">
    <property type="entry name" value="MGlyc_endo_b_GlcNAc-like_dom"/>
</dbReference>
<evidence type="ECO:0000313" key="2">
    <source>
        <dbReference type="EMBL" id="UOQ87046.1"/>
    </source>
</evidence>
<dbReference type="PANTHER" id="PTHR34408">
    <property type="entry name" value="FAMILY PROTEIN, PUTATIVE-RELATED"/>
    <property type="match status" value="1"/>
</dbReference>
<dbReference type="Gene3D" id="1.10.101.10">
    <property type="entry name" value="PGBD-like superfamily/PGBD"/>
    <property type="match status" value="10"/>
</dbReference>
<evidence type="ECO:0000313" key="3">
    <source>
        <dbReference type="Proteomes" id="UP000831537"/>
    </source>
</evidence>
<proteinExistence type="predicted"/>
<dbReference type="RefSeq" id="WP_244747488.1">
    <property type="nucleotide sequence ID" value="NZ_CP095071.1"/>
</dbReference>
<dbReference type="EMBL" id="CP095071">
    <property type="protein sequence ID" value="UOQ87046.1"/>
    <property type="molecule type" value="Genomic_DNA"/>
</dbReference>
<organism evidence="2 3">
    <name type="scientific">Gracilibacillus salinarum</name>
    <dbReference type="NCBI Taxonomy" id="2932255"/>
    <lineage>
        <taxon>Bacteria</taxon>
        <taxon>Bacillati</taxon>
        <taxon>Bacillota</taxon>
        <taxon>Bacilli</taxon>
        <taxon>Bacillales</taxon>
        <taxon>Bacillaceae</taxon>
        <taxon>Gracilibacillus</taxon>
    </lineage>
</organism>
<dbReference type="InterPro" id="IPR052354">
    <property type="entry name" value="Cell_Wall_Dynamics_Protein"/>
</dbReference>
<dbReference type="SUPFAM" id="SSF47090">
    <property type="entry name" value="PGBD-like"/>
    <property type="match status" value="10"/>
</dbReference>
<dbReference type="Pfam" id="PF01471">
    <property type="entry name" value="PG_binding_1"/>
    <property type="match status" value="10"/>
</dbReference>
<dbReference type="PROSITE" id="PS51781">
    <property type="entry name" value="SH3B"/>
    <property type="match status" value="1"/>
</dbReference>
<dbReference type="Pfam" id="PF08239">
    <property type="entry name" value="SH3_3"/>
    <property type="match status" value="2"/>
</dbReference>
<accession>A0ABY4GS65</accession>
<dbReference type="InterPro" id="IPR036028">
    <property type="entry name" value="SH3-like_dom_sf"/>
</dbReference>
<protein>
    <submittedName>
        <fullName evidence="2">Peptidoglycan-binding protein</fullName>
    </submittedName>
</protein>
<dbReference type="Proteomes" id="UP000831537">
    <property type="component" value="Chromosome"/>
</dbReference>
<dbReference type="Gene3D" id="2.30.30.40">
    <property type="entry name" value="SH3 Domains"/>
    <property type="match status" value="2"/>
</dbReference>
<dbReference type="SUPFAM" id="SSF50044">
    <property type="entry name" value="SH3-domain"/>
    <property type="match status" value="1"/>
</dbReference>
<dbReference type="InterPro" id="IPR003646">
    <property type="entry name" value="SH3-like_bac-type"/>
</dbReference>
<keyword evidence="3" id="KW-1185">Reference proteome</keyword>
<gene>
    <name evidence="2" type="ORF">MUN87_09260</name>
</gene>
<dbReference type="PANTHER" id="PTHR34408:SF1">
    <property type="entry name" value="GLYCOSYL HYDROLASE FAMILY 19 DOMAIN-CONTAINING PROTEIN HI_1415"/>
    <property type="match status" value="1"/>
</dbReference>
<feature type="domain" description="SH3b" evidence="1">
    <location>
        <begin position="1030"/>
        <end position="1098"/>
    </location>
</feature>
<name>A0ABY4GS65_9BACI</name>
<evidence type="ECO:0000259" key="1">
    <source>
        <dbReference type="PROSITE" id="PS51781"/>
    </source>
</evidence>
<dbReference type="InterPro" id="IPR002477">
    <property type="entry name" value="Peptidoglycan-bd-like"/>
</dbReference>
<dbReference type="InterPro" id="IPR036366">
    <property type="entry name" value="PGBDSf"/>
</dbReference>
<reference evidence="2 3" key="1">
    <citation type="submission" date="2022-04" db="EMBL/GenBank/DDBJ databases">
        <title>Gracilibacillus sp. isolated from saltern.</title>
        <authorList>
            <person name="Won M."/>
            <person name="Lee C.-M."/>
            <person name="Woen H.-Y."/>
            <person name="Kwon S.-W."/>
        </authorList>
    </citation>
    <scope>NUCLEOTIDE SEQUENCE [LARGE SCALE GENOMIC DNA]</scope>
    <source>
        <strain evidence="2 3">SSPM10-3</strain>
    </source>
</reference>
<sequence length="1169" mass="129281">MKKQAYLTISLAAGLVVFNQDYLITKAETAKREVVEQKASQSENAMESSTVKAVATNGDLSIGSSGEAVKTMKMNLAKLGFIVSDNPNQDFGPKTKETVQNFQSYYGLQATGVANEITLSKIDQILASPLQKGNSNPETLQMKLDLETLGFEVSDDPNEDFGPKTADTLKEFQNKYNLVTNGIGDPVTMAKITELIEMPMQYGLYRQDVLEMKLDLEEIGFNVTDNPSPQFGPKTEATVKEFQAYYGLTADGIAGDQTLEKIDQILTSPLQSWNSNLETLQLKLDLKILGFEVSNDPNNDFGPKTTATLKEFQQKYNLVANGIGDPVTMAKITELIEMPMQYGLYRQDVLEMKLDLEEIGFKVTDNPSPQFGPKTEAKVKEFQAYYGLEADGVAGSRTLTKIDEVLDSPYQIGKRGEEILQFKLDLAELGFGVSSNPNEYFGAKTKNTVQAFQSEYELVPNGIGDEVTLAKLEELKDAPLQIGVDHEDVLIMKEKLAELGFKVSDNLNTQFGPKTEATVKEFQRYYGLEVTGVAGDITLNKLDSLLNTPLKYGITHPESITLKRNLARLGFKITNNPSEYYGPKTEATVEDFQSYYGLVVSGIAEERTLKEIQNILSSPLSPGHSNQDTKTLKENLKKLGFSVSDNPNMDYGPKTASTVKEFQQYFNLRVNGIGDTATLSKINEILSSPLRYGESNAQIKQLKIDLAKLGFVISNNPNNDFGPKTVEVVKDFQKFFGLRVNGIGDEVTLRKISELLETHSSINYSNYDYTFDSFIDIQMTKTPKANGSGSISAGRNLVEYYANPSNFSMSSKSYLQFLILNKSANTNVNEINDKVLTGVGSLTNEAAAFIEAGEEYGVNEIYLMAHALHETGNGRSTLARGVGVDKNGNIPTDSEGNLIIITDKNDPRVDKVVYNMYGYGAVDANPTRGGVRYAYENGWFSPSEAIIGGASDIVRGYISKGQDTLYKMRWDPDDPGDHQYATHVAWAVIQTSEMHEIYQSLNNYVHSFDVPSYKNQPGSSGDHPPQNLIEYPSNISGQTNANVNFRSQPNTNSSTTIYQTLHKGTTIKVLGSNGNGWLKVQYNDRQGWVSDPYVDLQNLLKIVASNLNVRVDPTTNHSAVGKVYNGDLLAGVLQDDNHLVTRNGWYQVYYQGSKRWVSGGNGSYVREIK</sequence>
<dbReference type="InterPro" id="IPR036365">
    <property type="entry name" value="PGBD-like_sf"/>
</dbReference>